<proteinExistence type="predicted"/>
<name>A0ABV9Q5S6_9BACL</name>
<dbReference type="Proteomes" id="UP001596002">
    <property type="component" value="Unassembled WGS sequence"/>
</dbReference>
<evidence type="ECO:0000313" key="3">
    <source>
        <dbReference type="Proteomes" id="UP001596002"/>
    </source>
</evidence>
<keyword evidence="1" id="KW-0472">Membrane</keyword>
<keyword evidence="1" id="KW-1133">Transmembrane helix</keyword>
<evidence type="ECO:0000313" key="2">
    <source>
        <dbReference type="EMBL" id="MFC4769461.1"/>
    </source>
</evidence>
<comment type="caution">
    <text evidence="2">The sequence shown here is derived from an EMBL/GenBank/DDBJ whole genome shotgun (WGS) entry which is preliminary data.</text>
</comment>
<evidence type="ECO:0008006" key="4">
    <source>
        <dbReference type="Google" id="ProtNLM"/>
    </source>
</evidence>
<keyword evidence="3" id="KW-1185">Reference proteome</keyword>
<organism evidence="2 3">
    <name type="scientific">Effusibacillus consociatus</name>
    <dbReference type="NCBI Taxonomy" id="1117041"/>
    <lineage>
        <taxon>Bacteria</taxon>
        <taxon>Bacillati</taxon>
        <taxon>Bacillota</taxon>
        <taxon>Bacilli</taxon>
        <taxon>Bacillales</taxon>
        <taxon>Alicyclobacillaceae</taxon>
        <taxon>Effusibacillus</taxon>
    </lineage>
</organism>
<evidence type="ECO:0000256" key="1">
    <source>
        <dbReference type="SAM" id="Phobius"/>
    </source>
</evidence>
<protein>
    <recommendedName>
        <fullName evidence="4">DUF2335 domain-containing protein</fullName>
    </recommendedName>
</protein>
<dbReference type="RefSeq" id="WP_380028001.1">
    <property type="nucleotide sequence ID" value="NZ_JBHSHC010000132.1"/>
</dbReference>
<sequence length="121" mass="14025">MSDLREIVRRHVEEETLKQYLGEGYAATPFPEKQRLLDVLRTRGEIDREIRRIVNAYLEELEQDSPKKKQRFWGNIALLIVNLVCTAMISYAVNITNWPVVIAFSVVLLIAHLVNTYLIGK</sequence>
<feature type="transmembrane region" description="Helical" evidence="1">
    <location>
        <begin position="98"/>
        <end position="119"/>
    </location>
</feature>
<reference evidence="3" key="1">
    <citation type="journal article" date="2019" name="Int. J. Syst. Evol. Microbiol.">
        <title>The Global Catalogue of Microorganisms (GCM) 10K type strain sequencing project: providing services to taxonomists for standard genome sequencing and annotation.</title>
        <authorList>
            <consortium name="The Broad Institute Genomics Platform"/>
            <consortium name="The Broad Institute Genome Sequencing Center for Infectious Disease"/>
            <person name="Wu L."/>
            <person name="Ma J."/>
        </authorList>
    </citation>
    <scope>NUCLEOTIDE SEQUENCE [LARGE SCALE GENOMIC DNA]</scope>
    <source>
        <strain evidence="3">WYCCWR 12678</strain>
    </source>
</reference>
<accession>A0ABV9Q5S6</accession>
<keyword evidence="1" id="KW-0812">Transmembrane</keyword>
<dbReference type="EMBL" id="JBHSHC010000132">
    <property type="protein sequence ID" value="MFC4769461.1"/>
    <property type="molecule type" value="Genomic_DNA"/>
</dbReference>
<feature type="transmembrane region" description="Helical" evidence="1">
    <location>
        <begin position="72"/>
        <end position="92"/>
    </location>
</feature>
<gene>
    <name evidence="2" type="ORF">ACFO8Q_19200</name>
</gene>